<organism evidence="1 2">
    <name type="scientific">Rhizobium viscosum</name>
    <name type="common">Arthrobacter viscosus</name>
    <dbReference type="NCBI Taxonomy" id="1673"/>
    <lineage>
        <taxon>Bacteria</taxon>
        <taxon>Pseudomonadati</taxon>
        <taxon>Pseudomonadota</taxon>
        <taxon>Alphaproteobacteria</taxon>
        <taxon>Hyphomicrobiales</taxon>
        <taxon>Rhizobiaceae</taxon>
        <taxon>Rhizobium/Agrobacterium group</taxon>
        <taxon>Rhizobium</taxon>
    </lineage>
</organism>
<sequence length="93" mass="9970">MADLDAASVIPDITWLGLDASRSLLTARRWIKGLAGLDAVSFILNDNLNIGNLYNKNKALDIAGAASDSSIACKLTITHATKWCNWKLIKAVG</sequence>
<comment type="caution">
    <text evidence="1">The sequence shown here is derived from an EMBL/GenBank/DDBJ whole genome shotgun (WGS) entry which is preliminary data.</text>
</comment>
<protein>
    <submittedName>
        <fullName evidence="1">Uncharacterized protein</fullName>
    </submittedName>
</protein>
<keyword evidence="2" id="KW-1185">Reference proteome</keyword>
<evidence type="ECO:0000313" key="1">
    <source>
        <dbReference type="EMBL" id="MBE1503114.1"/>
    </source>
</evidence>
<evidence type="ECO:0000313" key="2">
    <source>
        <dbReference type="Proteomes" id="UP000620262"/>
    </source>
</evidence>
<gene>
    <name evidence="1" type="ORF">H4W29_000295</name>
</gene>
<accession>A0ABR9IIV8</accession>
<reference evidence="1 2" key="1">
    <citation type="submission" date="2020-10" db="EMBL/GenBank/DDBJ databases">
        <title>Sequencing the genomes of 1000 actinobacteria strains.</title>
        <authorList>
            <person name="Klenk H.-P."/>
        </authorList>
    </citation>
    <scope>NUCLEOTIDE SEQUENCE [LARGE SCALE GENOMIC DNA]</scope>
    <source>
        <strain evidence="1 2">DSM 7307</strain>
    </source>
</reference>
<name>A0ABR9IIV8_RHIVS</name>
<proteinExistence type="predicted"/>
<dbReference type="EMBL" id="JADBEC010000001">
    <property type="protein sequence ID" value="MBE1503114.1"/>
    <property type="molecule type" value="Genomic_DNA"/>
</dbReference>
<dbReference type="Proteomes" id="UP000620262">
    <property type="component" value="Unassembled WGS sequence"/>
</dbReference>
<dbReference type="RefSeq" id="WP_192727377.1">
    <property type="nucleotide sequence ID" value="NZ_BAAAVL010000003.1"/>
</dbReference>